<proteinExistence type="predicted"/>
<dbReference type="Proteomes" id="UP000027138">
    <property type="component" value="Unassembled WGS sequence"/>
</dbReference>
<keyword evidence="2" id="KW-1185">Reference proteome</keyword>
<gene>
    <name evidence="1" type="ORF">JCGZ_23632</name>
</gene>
<dbReference type="EMBL" id="KK914288">
    <property type="protein sequence ID" value="KDP42692.1"/>
    <property type="molecule type" value="Genomic_DNA"/>
</dbReference>
<sequence>MVEAFWAGCKACLRDKSVRVAKPKADNTDQVRAMTIGIRADPRSSGRWWGKPQ</sequence>
<protein>
    <submittedName>
        <fullName evidence="1">Uncharacterized protein</fullName>
    </submittedName>
</protein>
<dbReference type="AlphaFoldDB" id="A0A067L2P4"/>
<reference evidence="1 2" key="1">
    <citation type="journal article" date="2014" name="PLoS ONE">
        <title>Global Analysis of Gene Expression Profiles in Physic Nut (Jatropha curcas L.) Seedlings Exposed to Salt Stress.</title>
        <authorList>
            <person name="Zhang L."/>
            <person name="Zhang C."/>
            <person name="Wu P."/>
            <person name="Chen Y."/>
            <person name="Li M."/>
            <person name="Jiang H."/>
            <person name="Wu G."/>
        </authorList>
    </citation>
    <scope>NUCLEOTIDE SEQUENCE [LARGE SCALE GENOMIC DNA]</scope>
    <source>
        <strain evidence="2">cv. GZQX0401</strain>
        <tissue evidence="1">Young leaves</tissue>
    </source>
</reference>
<organism evidence="1 2">
    <name type="scientific">Jatropha curcas</name>
    <name type="common">Barbados nut</name>
    <dbReference type="NCBI Taxonomy" id="180498"/>
    <lineage>
        <taxon>Eukaryota</taxon>
        <taxon>Viridiplantae</taxon>
        <taxon>Streptophyta</taxon>
        <taxon>Embryophyta</taxon>
        <taxon>Tracheophyta</taxon>
        <taxon>Spermatophyta</taxon>
        <taxon>Magnoliopsida</taxon>
        <taxon>eudicotyledons</taxon>
        <taxon>Gunneridae</taxon>
        <taxon>Pentapetalae</taxon>
        <taxon>rosids</taxon>
        <taxon>fabids</taxon>
        <taxon>Malpighiales</taxon>
        <taxon>Euphorbiaceae</taxon>
        <taxon>Crotonoideae</taxon>
        <taxon>Jatropheae</taxon>
        <taxon>Jatropha</taxon>
    </lineage>
</organism>
<evidence type="ECO:0000313" key="1">
    <source>
        <dbReference type="EMBL" id="KDP42692.1"/>
    </source>
</evidence>
<name>A0A067L2P4_JATCU</name>
<evidence type="ECO:0000313" key="2">
    <source>
        <dbReference type="Proteomes" id="UP000027138"/>
    </source>
</evidence>
<accession>A0A067L2P4</accession>